<feature type="non-terminal residue" evidence="6">
    <location>
        <position position="120"/>
    </location>
</feature>
<dbReference type="Pfam" id="PF13304">
    <property type="entry name" value="AAA_21"/>
    <property type="match status" value="1"/>
</dbReference>
<evidence type="ECO:0000259" key="5">
    <source>
        <dbReference type="Pfam" id="PF13304"/>
    </source>
</evidence>
<feature type="non-terminal residue" evidence="6">
    <location>
        <position position="1"/>
    </location>
</feature>
<evidence type="ECO:0000256" key="3">
    <source>
        <dbReference type="ARBA" id="ARBA00022741"/>
    </source>
</evidence>
<dbReference type="InterPro" id="IPR003959">
    <property type="entry name" value="ATPase_AAA_core"/>
</dbReference>
<organism evidence="6">
    <name type="scientific">marine sediment metagenome</name>
    <dbReference type="NCBI Taxonomy" id="412755"/>
    <lineage>
        <taxon>unclassified sequences</taxon>
        <taxon>metagenomes</taxon>
        <taxon>ecological metagenomes</taxon>
    </lineage>
</organism>
<protein>
    <recommendedName>
        <fullName evidence="5">ATPase AAA-type core domain-containing protein</fullName>
    </recommendedName>
</protein>
<evidence type="ECO:0000256" key="1">
    <source>
        <dbReference type="ARBA" id="ARBA00005417"/>
    </source>
</evidence>
<accession>X1CZC6</accession>
<dbReference type="SUPFAM" id="SSF52540">
    <property type="entry name" value="P-loop containing nucleoside triphosphate hydrolases"/>
    <property type="match status" value="1"/>
</dbReference>
<dbReference type="PANTHER" id="PTHR42711">
    <property type="entry name" value="ABC TRANSPORTER ATP-BINDING PROTEIN"/>
    <property type="match status" value="1"/>
</dbReference>
<name>X1CZC6_9ZZZZ</name>
<dbReference type="GO" id="GO:0005524">
    <property type="term" value="F:ATP binding"/>
    <property type="evidence" value="ECO:0007669"/>
    <property type="project" value="UniProtKB-KW"/>
</dbReference>
<dbReference type="EMBL" id="BART01039433">
    <property type="protein sequence ID" value="GAH13891.1"/>
    <property type="molecule type" value="Genomic_DNA"/>
</dbReference>
<dbReference type="AlphaFoldDB" id="X1CZC6"/>
<comment type="caution">
    <text evidence="6">The sequence shown here is derived from an EMBL/GenBank/DDBJ whole genome shotgun (WGS) entry which is preliminary data.</text>
</comment>
<sequence length="120" mass="13972">ERIENILEQFEMLDRIDMYAGELSKGLKQRLALARTLIHEPKILFFDEPTAGLDPIAAVKVRELIIKLKSRNRTIFINSHNLEEVQKVCDRVGIIDKGRIKRIGTSDEISKNLWEFRILE</sequence>
<reference evidence="6" key="1">
    <citation type="journal article" date="2014" name="Front. Microbiol.">
        <title>High frequency of phylogenetically diverse reductive dehalogenase-homologous genes in deep subseafloor sedimentary metagenomes.</title>
        <authorList>
            <person name="Kawai M."/>
            <person name="Futagami T."/>
            <person name="Toyoda A."/>
            <person name="Takaki Y."/>
            <person name="Nishi S."/>
            <person name="Hori S."/>
            <person name="Arai W."/>
            <person name="Tsubouchi T."/>
            <person name="Morono Y."/>
            <person name="Uchiyama I."/>
            <person name="Ito T."/>
            <person name="Fujiyama A."/>
            <person name="Inagaki F."/>
            <person name="Takami H."/>
        </authorList>
    </citation>
    <scope>NUCLEOTIDE SEQUENCE</scope>
    <source>
        <strain evidence="6">Expedition CK06-06</strain>
    </source>
</reference>
<dbReference type="PANTHER" id="PTHR42711:SF5">
    <property type="entry name" value="ABC TRANSPORTER ATP-BINDING PROTEIN NATA"/>
    <property type="match status" value="1"/>
</dbReference>
<feature type="domain" description="ATPase AAA-type core" evidence="5">
    <location>
        <begin position="6"/>
        <end position="84"/>
    </location>
</feature>
<dbReference type="InterPro" id="IPR050763">
    <property type="entry name" value="ABC_transporter_ATP-binding"/>
</dbReference>
<dbReference type="InterPro" id="IPR027417">
    <property type="entry name" value="P-loop_NTPase"/>
</dbReference>
<keyword evidence="3" id="KW-0547">Nucleotide-binding</keyword>
<evidence type="ECO:0000256" key="4">
    <source>
        <dbReference type="ARBA" id="ARBA00022840"/>
    </source>
</evidence>
<proteinExistence type="inferred from homology"/>
<keyword evidence="2" id="KW-0813">Transport</keyword>
<dbReference type="GO" id="GO:0016887">
    <property type="term" value="F:ATP hydrolysis activity"/>
    <property type="evidence" value="ECO:0007669"/>
    <property type="project" value="InterPro"/>
</dbReference>
<gene>
    <name evidence="6" type="ORF">S01H4_64811</name>
</gene>
<evidence type="ECO:0000256" key="2">
    <source>
        <dbReference type="ARBA" id="ARBA00022448"/>
    </source>
</evidence>
<keyword evidence="4" id="KW-0067">ATP-binding</keyword>
<dbReference type="Gene3D" id="3.40.50.300">
    <property type="entry name" value="P-loop containing nucleotide triphosphate hydrolases"/>
    <property type="match status" value="1"/>
</dbReference>
<comment type="similarity">
    <text evidence="1">Belongs to the ABC transporter superfamily.</text>
</comment>
<evidence type="ECO:0000313" key="6">
    <source>
        <dbReference type="EMBL" id="GAH13891.1"/>
    </source>
</evidence>